<evidence type="ECO:0000313" key="3">
    <source>
        <dbReference type="EMBL" id="CAF3683768.1"/>
    </source>
</evidence>
<gene>
    <name evidence="3" type="ORF">FME351_LOCUS26554</name>
    <name evidence="2" type="ORF">GRG538_LOCUS23198</name>
    <name evidence="7" type="ORF">HFQ381_LOCUS31465</name>
    <name evidence="6" type="ORF">QYT958_LOCUS8581</name>
    <name evidence="1" type="ORF">TIS948_LOCUS12914</name>
    <name evidence="5" type="ORF">TSG867_LOCUS20288</name>
    <name evidence="4" type="ORF">UJA718_LOCUS22283</name>
</gene>
<evidence type="ECO:0000313" key="8">
    <source>
        <dbReference type="Proteomes" id="UP000663862"/>
    </source>
</evidence>
<accession>A0A820UU08</accession>
<dbReference type="Proteomes" id="UP000663869">
    <property type="component" value="Unassembled WGS sequence"/>
</dbReference>
<dbReference type="Proteomes" id="UP000663848">
    <property type="component" value="Unassembled WGS sequence"/>
</dbReference>
<dbReference type="Proteomes" id="UP000663872">
    <property type="component" value="Unassembled WGS sequence"/>
</dbReference>
<dbReference type="Proteomes" id="UP000663825">
    <property type="component" value="Unassembled WGS sequence"/>
</dbReference>
<protein>
    <submittedName>
        <fullName evidence="5">Uncharacterized protein</fullName>
    </submittedName>
</protein>
<dbReference type="EMBL" id="CAJNYU010003580">
    <property type="protein sequence ID" value="CAF3683768.1"/>
    <property type="molecule type" value="Genomic_DNA"/>
</dbReference>
<dbReference type="AlphaFoldDB" id="A0A820UU08"/>
<evidence type="ECO:0000313" key="1">
    <source>
        <dbReference type="EMBL" id="CAF3206710.1"/>
    </source>
</evidence>
<dbReference type="Proteomes" id="UP000663862">
    <property type="component" value="Unassembled WGS sequence"/>
</dbReference>
<dbReference type="EMBL" id="CAJNYT010003895">
    <property type="protein sequence ID" value="CAF3611463.1"/>
    <property type="molecule type" value="Genomic_DNA"/>
</dbReference>
<evidence type="ECO:0000313" key="4">
    <source>
        <dbReference type="EMBL" id="CAF4443668.1"/>
    </source>
</evidence>
<dbReference type="Proteomes" id="UP000663851">
    <property type="component" value="Unassembled WGS sequence"/>
</dbReference>
<evidence type="ECO:0000313" key="9">
    <source>
        <dbReference type="Proteomes" id="UP000663873"/>
    </source>
</evidence>
<name>A0A820UU08_9BILA</name>
<dbReference type="Proteomes" id="UP000663873">
    <property type="component" value="Unassembled WGS sequence"/>
</dbReference>
<evidence type="ECO:0000313" key="5">
    <source>
        <dbReference type="EMBL" id="CAF4490723.1"/>
    </source>
</evidence>
<dbReference type="EMBL" id="CAJOBO010006416">
    <property type="protein sequence ID" value="CAF4561107.1"/>
    <property type="molecule type" value="Genomic_DNA"/>
</dbReference>
<reference evidence="5" key="1">
    <citation type="submission" date="2021-02" db="EMBL/GenBank/DDBJ databases">
        <authorList>
            <person name="Nowell W R."/>
        </authorList>
    </citation>
    <scope>NUCLEOTIDE SEQUENCE</scope>
</reference>
<dbReference type="OrthoDB" id="9974238at2759"/>
<dbReference type="EMBL" id="CAJOBR010000863">
    <property type="protein sequence ID" value="CAF4554994.1"/>
    <property type="molecule type" value="Genomic_DNA"/>
</dbReference>
<evidence type="ECO:0000313" key="7">
    <source>
        <dbReference type="EMBL" id="CAF4561107.1"/>
    </source>
</evidence>
<proteinExistence type="predicted"/>
<keyword evidence="9" id="KW-1185">Reference proteome</keyword>
<evidence type="ECO:0000313" key="6">
    <source>
        <dbReference type="EMBL" id="CAF4554994.1"/>
    </source>
</evidence>
<evidence type="ECO:0000313" key="2">
    <source>
        <dbReference type="EMBL" id="CAF3611463.1"/>
    </source>
</evidence>
<dbReference type="EMBL" id="CAJNXB010001978">
    <property type="protein sequence ID" value="CAF3206710.1"/>
    <property type="molecule type" value="Genomic_DNA"/>
</dbReference>
<dbReference type="EMBL" id="CAJOBP010004546">
    <property type="protein sequence ID" value="CAF4443668.1"/>
    <property type="molecule type" value="Genomic_DNA"/>
</dbReference>
<dbReference type="EMBL" id="CAJOBQ010001476">
    <property type="protein sequence ID" value="CAF4490723.1"/>
    <property type="molecule type" value="Genomic_DNA"/>
</dbReference>
<organism evidence="5 8">
    <name type="scientific">Rotaria socialis</name>
    <dbReference type="NCBI Taxonomy" id="392032"/>
    <lineage>
        <taxon>Eukaryota</taxon>
        <taxon>Metazoa</taxon>
        <taxon>Spiralia</taxon>
        <taxon>Gnathifera</taxon>
        <taxon>Rotifera</taxon>
        <taxon>Eurotatoria</taxon>
        <taxon>Bdelloidea</taxon>
        <taxon>Philodinida</taxon>
        <taxon>Philodinidae</taxon>
        <taxon>Rotaria</taxon>
    </lineage>
</organism>
<sequence length="324" mass="37990">MTDINYQEEYRQYRFETKQCDKFTGANERTGGGRRTRTLTFRTCLSFSSQPNPPRLSNIRYDLQFIESPPQFFFIIINFVLSSNSNDLYPSYNLTVNPIKALEWSENSVLAYVTTVRLFDYDHHIFQYRRYPCQYFYTDEIQLFNSNESFSQCSYNTTTNNYEYSFQLHLDSRHVEPYIFKNIAIQCTYIKRSLSLLNITNIYVGWNLKGRENNSDCSFDINTPHNILQTPYTISELITLQCKSLLACNHSKLNLEQFLSTYVQIVYGSSLDLQIPYCSLEKSLSHVIDTNFAQTNGFLQQLIALMKQNSVAKREDEQVKIKDS</sequence>
<comment type="caution">
    <text evidence="5">The sequence shown here is derived from an EMBL/GenBank/DDBJ whole genome shotgun (WGS) entry which is preliminary data.</text>
</comment>